<protein>
    <recommendedName>
        <fullName evidence="2">J domain-containing protein</fullName>
    </recommendedName>
</protein>
<reference evidence="3" key="1">
    <citation type="journal article" date="2023" name="Science">
        <title>Genome structures resolve the early diversification of teleost fishes.</title>
        <authorList>
            <person name="Parey E."/>
            <person name="Louis A."/>
            <person name="Montfort J."/>
            <person name="Bouchez O."/>
            <person name="Roques C."/>
            <person name="Iampietro C."/>
            <person name="Lluch J."/>
            <person name="Castinel A."/>
            <person name="Donnadieu C."/>
            <person name="Desvignes T."/>
            <person name="Floi Bucao C."/>
            <person name="Jouanno E."/>
            <person name="Wen M."/>
            <person name="Mejri S."/>
            <person name="Dirks R."/>
            <person name="Jansen H."/>
            <person name="Henkel C."/>
            <person name="Chen W.J."/>
            <person name="Zahm M."/>
            <person name="Cabau C."/>
            <person name="Klopp C."/>
            <person name="Thompson A.W."/>
            <person name="Robinson-Rechavi M."/>
            <person name="Braasch I."/>
            <person name="Lecointre G."/>
            <person name="Bobe J."/>
            <person name="Postlethwait J.H."/>
            <person name="Berthelot C."/>
            <person name="Roest Crollius H."/>
            <person name="Guiguen Y."/>
        </authorList>
    </citation>
    <scope>NUCLEOTIDE SEQUENCE</scope>
    <source>
        <strain evidence="3">NC1722</strain>
    </source>
</reference>
<organism evidence="3 4">
    <name type="scientific">Aldrovandia affinis</name>
    <dbReference type="NCBI Taxonomy" id="143900"/>
    <lineage>
        <taxon>Eukaryota</taxon>
        <taxon>Metazoa</taxon>
        <taxon>Chordata</taxon>
        <taxon>Craniata</taxon>
        <taxon>Vertebrata</taxon>
        <taxon>Euteleostomi</taxon>
        <taxon>Actinopterygii</taxon>
        <taxon>Neopterygii</taxon>
        <taxon>Teleostei</taxon>
        <taxon>Notacanthiformes</taxon>
        <taxon>Halosauridae</taxon>
        <taxon>Aldrovandia</taxon>
    </lineage>
</organism>
<dbReference type="PRINTS" id="PR00625">
    <property type="entry name" value="JDOMAIN"/>
</dbReference>
<feature type="region of interest" description="Disordered" evidence="1">
    <location>
        <begin position="110"/>
        <end position="142"/>
    </location>
</feature>
<dbReference type="SUPFAM" id="SSF46565">
    <property type="entry name" value="Chaperone J-domain"/>
    <property type="match status" value="1"/>
</dbReference>
<dbReference type="Pfam" id="PF00226">
    <property type="entry name" value="DnaJ"/>
    <property type="match status" value="1"/>
</dbReference>
<dbReference type="Proteomes" id="UP001221898">
    <property type="component" value="Unassembled WGS sequence"/>
</dbReference>
<dbReference type="PROSITE" id="PS50076">
    <property type="entry name" value="DNAJ_2"/>
    <property type="match status" value="1"/>
</dbReference>
<dbReference type="EMBL" id="JAINUG010000065">
    <property type="protein sequence ID" value="KAJ8402213.1"/>
    <property type="molecule type" value="Genomic_DNA"/>
</dbReference>
<dbReference type="CDD" id="cd06257">
    <property type="entry name" value="DnaJ"/>
    <property type="match status" value="1"/>
</dbReference>
<evidence type="ECO:0000259" key="2">
    <source>
        <dbReference type="PROSITE" id="PS50076"/>
    </source>
</evidence>
<dbReference type="InterPro" id="IPR053025">
    <property type="entry name" value="Mito_ATP_Synthase-Asso"/>
</dbReference>
<dbReference type="PANTHER" id="PTHR44873">
    <property type="entry name" value="DNAJ HOMOLOG SUBFAMILY C MEMBER 30, MITOCHONDRIAL"/>
    <property type="match status" value="1"/>
</dbReference>
<feature type="domain" description="J" evidence="2">
    <location>
        <begin position="42"/>
        <end position="107"/>
    </location>
</feature>
<comment type="caution">
    <text evidence="3">The sequence shown here is derived from an EMBL/GenBank/DDBJ whole genome shotgun (WGS) entry which is preliminary data.</text>
</comment>
<dbReference type="InterPro" id="IPR001623">
    <property type="entry name" value="DnaJ_domain"/>
</dbReference>
<evidence type="ECO:0000313" key="3">
    <source>
        <dbReference type="EMBL" id="KAJ8402213.1"/>
    </source>
</evidence>
<dbReference type="PANTHER" id="PTHR44873:SF1">
    <property type="entry name" value="DNAJ HOMOLOG SUBFAMILY C MEMBER 30, MITOCHONDRIAL"/>
    <property type="match status" value="1"/>
</dbReference>
<accession>A0AAD7SH17</accession>
<proteinExistence type="predicted"/>
<dbReference type="InterPro" id="IPR036869">
    <property type="entry name" value="J_dom_sf"/>
</dbReference>
<dbReference type="SMART" id="SM00271">
    <property type="entry name" value="DnaJ"/>
    <property type="match status" value="1"/>
</dbReference>
<keyword evidence="4" id="KW-1185">Reference proteome</keyword>
<dbReference type="Gene3D" id="1.10.287.110">
    <property type="entry name" value="DnaJ domain"/>
    <property type="match status" value="1"/>
</dbReference>
<evidence type="ECO:0000313" key="4">
    <source>
        <dbReference type="Proteomes" id="UP001221898"/>
    </source>
</evidence>
<dbReference type="AlphaFoldDB" id="A0AAD7SH17"/>
<sequence length="213" mass="23909">MSPLLTVAVFSRTRIFRPHHDDAEAHGGCTCLASQSVEMSKDDVEKLPVSPNATHAQIKTAYYKQSFIYHPDKNAGSEEAALRFSEISEAYKVLGNKGLRRKYDRGMLTKADVQGAGRPSAKEAASSTASEPKRSRQSPAMGVGEKSMFDFDEFYRAHYSEQLQRDKEIRWRREQMRKKQQDGKQDSTVGRMTEITLALLMAMTVGILVSLKS</sequence>
<name>A0AAD7SH17_9TELE</name>
<evidence type="ECO:0000256" key="1">
    <source>
        <dbReference type="SAM" id="MobiDB-lite"/>
    </source>
</evidence>
<gene>
    <name evidence="3" type="ORF">AAFF_G00370780</name>
</gene>